<organism evidence="1 2">
    <name type="scientific">Pseudoalteromonas luteoviolacea</name>
    <dbReference type="NCBI Taxonomy" id="43657"/>
    <lineage>
        <taxon>Bacteria</taxon>
        <taxon>Pseudomonadati</taxon>
        <taxon>Pseudomonadota</taxon>
        <taxon>Gammaproteobacteria</taxon>
        <taxon>Alteromonadales</taxon>
        <taxon>Pseudoalteromonadaceae</taxon>
        <taxon>Pseudoalteromonas</taxon>
    </lineage>
</organism>
<evidence type="ECO:0000313" key="1">
    <source>
        <dbReference type="EMBL" id="OCQ23364.1"/>
    </source>
</evidence>
<gene>
    <name evidence="1" type="ORF">A7985_05325</name>
</gene>
<reference evidence="2" key="1">
    <citation type="submission" date="2016-07" db="EMBL/GenBank/DDBJ databases">
        <authorList>
            <person name="Florea S."/>
            <person name="Webb J.S."/>
            <person name="Jaromczyk J."/>
            <person name="Schardl C.L."/>
        </authorList>
    </citation>
    <scope>NUCLEOTIDE SEQUENCE [LARGE SCALE GENOMIC DNA]</scope>
    <source>
        <strain evidence="2">IPB1</strain>
    </source>
</reference>
<dbReference type="AlphaFoldDB" id="A0A1C0TVU3"/>
<evidence type="ECO:0008006" key="3">
    <source>
        <dbReference type="Google" id="ProtNLM"/>
    </source>
</evidence>
<proteinExistence type="predicted"/>
<protein>
    <recommendedName>
        <fullName evidence="3">Gp5/Type VI secretion system Vgr protein OB-fold domain-containing protein</fullName>
    </recommendedName>
</protein>
<dbReference type="RefSeq" id="WP_065789382.1">
    <property type="nucleotide sequence ID" value="NZ_MAUJ01000001.1"/>
</dbReference>
<dbReference type="OrthoDB" id="5812814at2"/>
<dbReference type="Proteomes" id="UP000093366">
    <property type="component" value="Unassembled WGS sequence"/>
</dbReference>
<accession>A0A1C0TVU3</accession>
<dbReference type="EMBL" id="MAUJ01000001">
    <property type="protein sequence ID" value="OCQ23364.1"/>
    <property type="molecule type" value="Genomic_DNA"/>
</dbReference>
<name>A0A1C0TVU3_9GAMM</name>
<comment type="caution">
    <text evidence="1">The sequence shown here is derived from an EMBL/GenBank/DDBJ whole genome shotgun (WGS) entry which is preliminary data.</text>
</comment>
<sequence>MVKQAVKRLILRYFPELGERKHLPQLARIENIYDLPTDGSKISTPFRPYKAADIQLINPHTYEILNVPLFEQVTLATGQASDTGLINEPKPGMICLIQYIDGLNSAPIITSILPWQSLVPEQKHTDVGLKQNSRAQIQGRDGNWIIETDDSITQVSDSSKVQARERTEQFHIKQSSIGTHETNQIDGNQVNKIMGALKTVVGEKALITALEGLLLGSQNQIDIKAHENLNIESLRTLHAKATELAKLEGATIWIGSDSVNVAQVLAELIELVKLLSIELASHGHKDQGAGPPMTKTEFEGFKDSAESLLDVLLPIVAR</sequence>
<evidence type="ECO:0000313" key="2">
    <source>
        <dbReference type="Proteomes" id="UP000093366"/>
    </source>
</evidence>